<reference evidence="4 5" key="1">
    <citation type="journal article" date="2019" name="Sci. Rep.">
        <title>Comparative genomics of chytrid fungi reveal insights into the obligate biotrophic and pathogenic lifestyle of Synchytrium endobioticum.</title>
        <authorList>
            <person name="van de Vossenberg B.T.L.H."/>
            <person name="Warris S."/>
            <person name="Nguyen H.D.T."/>
            <person name="van Gent-Pelzer M.P.E."/>
            <person name="Joly D.L."/>
            <person name="van de Geest H.C."/>
            <person name="Bonants P.J.M."/>
            <person name="Smith D.S."/>
            <person name="Levesque C.A."/>
            <person name="van der Lee T.A.J."/>
        </authorList>
    </citation>
    <scope>NUCLEOTIDE SEQUENCE [LARGE SCALE GENOMIC DNA]</scope>
    <source>
        <strain evidence="2 5">LEV6574</strain>
        <strain evidence="3 4">MB42</strain>
    </source>
</reference>
<name>A0A507DH74_9FUNG</name>
<dbReference type="VEuPathDB" id="FungiDB:SeMB42_g01181"/>
<feature type="compositionally biased region" description="Low complexity" evidence="1">
    <location>
        <begin position="328"/>
        <end position="343"/>
    </location>
</feature>
<dbReference type="OrthoDB" id="2094322at2759"/>
<proteinExistence type="predicted"/>
<feature type="compositionally biased region" description="Polar residues" evidence="1">
    <location>
        <begin position="541"/>
        <end position="559"/>
    </location>
</feature>
<organism evidence="2 5">
    <name type="scientific">Synchytrium endobioticum</name>
    <dbReference type="NCBI Taxonomy" id="286115"/>
    <lineage>
        <taxon>Eukaryota</taxon>
        <taxon>Fungi</taxon>
        <taxon>Fungi incertae sedis</taxon>
        <taxon>Chytridiomycota</taxon>
        <taxon>Chytridiomycota incertae sedis</taxon>
        <taxon>Chytridiomycetes</taxon>
        <taxon>Synchytriales</taxon>
        <taxon>Synchytriaceae</taxon>
        <taxon>Synchytrium</taxon>
    </lineage>
</organism>
<dbReference type="AlphaFoldDB" id="A0A507DH74"/>
<dbReference type="Proteomes" id="UP000320475">
    <property type="component" value="Unassembled WGS sequence"/>
</dbReference>
<gene>
    <name evidence="2" type="ORF">SeLEV6574_g00742</name>
    <name evidence="3" type="ORF">SeMB42_g01181</name>
</gene>
<feature type="region of interest" description="Disordered" evidence="1">
    <location>
        <begin position="465"/>
        <end position="484"/>
    </location>
</feature>
<feature type="region of interest" description="Disordered" evidence="1">
    <location>
        <begin position="321"/>
        <end position="343"/>
    </location>
</feature>
<comment type="caution">
    <text evidence="2">The sequence shown here is derived from an EMBL/GenBank/DDBJ whole genome shotgun (WGS) entry which is preliminary data.</text>
</comment>
<accession>A0A507DH74</accession>
<evidence type="ECO:0008006" key="6">
    <source>
        <dbReference type="Google" id="ProtNLM"/>
    </source>
</evidence>
<dbReference type="SUPFAM" id="SSF54928">
    <property type="entry name" value="RNA-binding domain, RBD"/>
    <property type="match status" value="1"/>
</dbReference>
<evidence type="ECO:0000313" key="4">
    <source>
        <dbReference type="Proteomes" id="UP000317494"/>
    </source>
</evidence>
<evidence type="ECO:0000313" key="3">
    <source>
        <dbReference type="EMBL" id="TPX52763.1"/>
    </source>
</evidence>
<evidence type="ECO:0000313" key="2">
    <source>
        <dbReference type="EMBL" id="TPX50665.1"/>
    </source>
</evidence>
<dbReference type="InterPro" id="IPR035979">
    <property type="entry name" value="RBD_domain_sf"/>
</dbReference>
<sequence length="590" mass="65422">MTKGSSANSDRPTNCLRLLDFENRDFGDLYQLAVTLPGFVRVTFHKEKECHIAFNTLQQSKAALEWLSRNAGQVNVFYAPPQGGGSMTQTADPSSVLYVRLMHGMTTTSLQKIVEDYEGLEMMKPAENHVKLFFSSIDTATAGSERLFRETNIYAFFHHGCGPGGSPNNLPGGPRTLHVTKLDRDMADLRAYMMDRLPSLERIGFHDGYVFCCFLDHDSAKVSRKIILNETRMKARLVEFQYVPHFQPTPLGSMGSTIRLDYNTIKPTGDEMLKFFGAYPGFAHIETRDKCCFATFRTPQQAKAALEDLNGTTNLKAVYRSRDANDKSTSTPTTAAARRSQSSSALNILGQQQLQHQTPLRRPSLSTAGLTYSNYPPSGATTPTRAMAPYPLKHPSAASRSIYDYTLQQHVPMRNFWSVLVDDFSSSDYHDEHEGVYDRFHGNGHTPDDDHGVIVFNGTRNGEVVHEGQNFKSSNSKEDSSIRKKRVEYTPLASYTLPTPPPSSSSVASTPTRHKSTNSASSCGSSNGNYSESAAGGQHSPLLSQSKLYSKNRSTSPQSQHEEEDDENLVPGLPPRAIRRRAKKPSLPTI</sequence>
<dbReference type="EMBL" id="QEAM01000014">
    <property type="protein sequence ID" value="TPX50665.1"/>
    <property type="molecule type" value="Genomic_DNA"/>
</dbReference>
<evidence type="ECO:0000313" key="5">
    <source>
        <dbReference type="Proteomes" id="UP000320475"/>
    </source>
</evidence>
<dbReference type="Proteomes" id="UP000317494">
    <property type="component" value="Unassembled WGS sequence"/>
</dbReference>
<feature type="region of interest" description="Disordered" evidence="1">
    <location>
        <begin position="489"/>
        <end position="590"/>
    </location>
</feature>
<protein>
    <recommendedName>
        <fullName evidence="6">RRM domain-containing protein</fullName>
    </recommendedName>
</protein>
<dbReference type="GO" id="GO:0003676">
    <property type="term" value="F:nucleic acid binding"/>
    <property type="evidence" value="ECO:0007669"/>
    <property type="project" value="InterPro"/>
</dbReference>
<evidence type="ECO:0000256" key="1">
    <source>
        <dbReference type="SAM" id="MobiDB-lite"/>
    </source>
</evidence>
<dbReference type="STRING" id="286115.A0A507DH74"/>
<keyword evidence="4" id="KW-1185">Reference proteome</keyword>
<dbReference type="EMBL" id="QEAN01000028">
    <property type="protein sequence ID" value="TPX52763.1"/>
    <property type="molecule type" value="Genomic_DNA"/>
</dbReference>
<feature type="compositionally biased region" description="Low complexity" evidence="1">
    <location>
        <begin position="504"/>
        <end position="533"/>
    </location>
</feature>